<name>A0A0C3L695_9AGAM</name>
<dbReference type="AlphaFoldDB" id="A0A0C3L695"/>
<evidence type="ECO:0000313" key="1">
    <source>
        <dbReference type="EMBL" id="KIO17067.1"/>
    </source>
</evidence>
<dbReference type="EMBL" id="KN823434">
    <property type="protein sequence ID" value="KIO17067.1"/>
    <property type="molecule type" value="Genomic_DNA"/>
</dbReference>
<proteinExistence type="predicted"/>
<organism evidence="1 2">
    <name type="scientific">Tulasnella calospora MUT 4182</name>
    <dbReference type="NCBI Taxonomy" id="1051891"/>
    <lineage>
        <taxon>Eukaryota</taxon>
        <taxon>Fungi</taxon>
        <taxon>Dikarya</taxon>
        <taxon>Basidiomycota</taxon>
        <taxon>Agaricomycotina</taxon>
        <taxon>Agaricomycetes</taxon>
        <taxon>Cantharellales</taxon>
        <taxon>Tulasnellaceae</taxon>
        <taxon>Tulasnella</taxon>
    </lineage>
</organism>
<dbReference type="Proteomes" id="UP000054248">
    <property type="component" value="Unassembled WGS sequence"/>
</dbReference>
<dbReference type="HOGENOM" id="CLU_1778832_0_0_1"/>
<evidence type="ECO:0000313" key="2">
    <source>
        <dbReference type="Proteomes" id="UP000054248"/>
    </source>
</evidence>
<keyword evidence="2" id="KW-1185">Reference proteome</keyword>
<gene>
    <name evidence="1" type="ORF">M407DRAFT_33272</name>
</gene>
<protein>
    <submittedName>
        <fullName evidence="1">Uncharacterized protein</fullName>
    </submittedName>
</protein>
<reference evidence="2" key="2">
    <citation type="submission" date="2015-01" db="EMBL/GenBank/DDBJ databases">
        <title>Evolutionary Origins and Diversification of the Mycorrhizal Mutualists.</title>
        <authorList>
            <consortium name="DOE Joint Genome Institute"/>
            <consortium name="Mycorrhizal Genomics Consortium"/>
            <person name="Kohler A."/>
            <person name="Kuo A."/>
            <person name="Nagy L.G."/>
            <person name="Floudas D."/>
            <person name="Copeland A."/>
            <person name="Barry K.W."/>
            <person name="Cichocki N."/>
            <person name="Veneault-Fourrey C."/>
            <person name="LaButti K."/>
            <person name="Lindquist E.A."/>
            <person name="Lipzen A."/>
            <person name="Lundell T."/>
            <person name="Morin E."/>
            <person name="Murat C."/>
            <person name="Riley R."/>
            <person name="Ohm R."/>
            <person name="Sun H."/>
            <person name="Tunlid A."/>
            <person name="Henrissat B."/>
            <person name="Grigoriev I.V."/>
            <person name="Hibbett D.S."/>
            <person name="Martin F."/>
        </authorList>
    </citation>
    <scope>NUCLEOTIDE SEQUENCE [LARGE SCALE GENOMIC DNA]</scope>
    <source>
        <strain evidence="2">MUT 4182</strain>
    </source>
</reference>
<reference evidence="1 2" key="1">
    <citation type="submission" date="2014-04" db="EMBL/GenBank/DDBJ databases">
        <authorList>
            <consortium name="DOE Joint Genome Institute"/>
            <person name="Kuo A."/>
            <person name="Girlanda M."/>
            <person name="Perotto S."/>
            <person name="Kohler A."/>
            <person name="Nagy L.G."/>
            <person name="Floudas D."/>
            <person name="Copeland A."/>
            <person name="Barry K.W."/>
            <person name="Cichocki N."/>
            <person name="Veneault-Fourrey C."/>
            <person name="LaButti K."/>
            <person name="Lindquist E.A."/>
            <person name="Lipzen A."/>
            <person name="Lundell T."/>
            <person name="Morin E."/>
            <person name="Murat C."/>
            <person name="Sun H."/>
            <person name="Tunlid A."/>
            <person name="Henrissat B."/>
            <person name="Grigoriev I.V."/>
            <person name="Hibbett D.S."/>
            <person name="Martin F."/>
            <person name="Nordberg H.P."/>
            <person name="Cantor M.N."/>
            <person name="Hua S.X."/>
        </authorList>
    </citation>
    <scope>NUCLEOTIDE SEQUENCE [LARGE SCALE GENOMIC DNA]</scope>
    <source>
        <strain evidence="1 2">MUT 4182</strain>
    </source>
</reference>
<sequence>MGSDGHVEDQDAEGYNLINGFPSSVSLVCNYPIFASSHFSTHYTHGGSQRSSKILPLHPLHSLASSRNPQGQMRTGLNGSIHGMHYVESPSTNLKGLKATYTKSRLPSQTLHVSNNIAILLLFGTASWSTRRALKGRHPAFLLSKW</sequence>
<accession>A0A0C3L695</accession>